<evidence type="ECO:0000313" key="2">
    <source>
        <dbReference type="Proteomes" id="UP001152795"/>
    </source>
</evidence>
<evidence type="ECO:0000313" key="1">
    <source>
        <dbReference type="EMBL" id="CAB4038170.1"/>
    </source>
</evidence>
<dbReference type="SUPFAM" id="SSF51735">
    <property type="entry name" value="NAD(P)-binding Rossmann-fold domains"/>
    <property type="match status" value="1"/>
</dbReference>
<dbReference type="InterPro" id="IPR036291">
    <property type="entry name" value="NAD(P)-bd_dom_sf"/>
</dbReference>
<dbReference type="EMBL" id="CACRXK020023890">
    <property type="protein sequence ID" value="CAB4038170.1"/>
    <property type="molecule type" value="Genomic_DNA"/>
</dbReference>
<name>A0A7D9LW64_PARCT</name>
<protein>
    <submittedName>
        <fullName evidence="1">Retinol dehydrogenase 8-like</fullName>
    </submittedName>
</protein>
<dbReference type="Proteomes" id="UP001152795">
    <property type="component" value="Unassembled WGS sequence"/>
</dbReference>
<gene>
    <name evidence="1" type="ORF">PACLA_8A009474</name>
</gene>
<organism evidence="1 2">
    <name type="scientific">Paramuricea clavata</name>
    <name type="common">Red gorgonian</name>
    <name type="synonym">Violescent sea-whip</name>
    <dbReference type="NCBI Taxonomy" id="317549"/>
    <lineage>
        <taxon>Eukaryota</taxon>
        <taxon>Metazoa</taxon>
        <taxon>Cnidaria</taxon>
        <taxon>Anthozoa</taxon>
        <taxon>Octocorallia</taxon>
        <taxon>Malacalcyonacea</taxon>
        <taxon>Plexauridae</taxon>
        <taxon>Paramuricea</taxon>
    </lineage>
</organism>
<accession>A0A7D9LW64</accession>
<keyword evidence="2" id="KW-1185">Reference proteome</keyword>
<dbReference type="OrthoDB" id="5976251at2759"/>
<comment type="caution">
    <text evidence="1">The sequence shown here is derived from an EMBL/GenBank/DDBJ whole genome shotgun (WGS) entry which is preliminary data.</text>
</comment>
<proteinExistence type="predicted"/>
<sequence>MGAFKSLPKRARQSEGDENDCRQQIVLFTGSSEKLAISYGLRLAADPQKRFKVLVAVSSLSSGENLSDTKILKYLNKTLFMLQMDISSQEDVKNVVDRIKEEDGYLDAVGYADVMMNIFELMMLYIKMTFAMFQISLKCI</sequence>
<dbReference type="AlphaFoldDB" id="A0A7D9LW64"/>
<dbReference type="Gene3D" id="3.40.50.720">
    <property type="entry name" value="NAD(P)-binding Rossmann-like Domain"/>
    <property type="match status" value="1"/>
</dbReference>
<reference evidence="1" key="1">
    <citation type="submission" date="2020-04" db="EMBL/GenBank/DDBJ databases">
        <authorList>
            <person name="Alioto T."/>
            <person name="Alioto T."/>
            <person name="Gomez Garrido J."/>
        </authorList>
    </citation>
    <scope>NUCLEOTIDE SEQUENCE</scope>
    <source>
        <strain evidence="1">A484AB</strain>
    </source>
</reference>